<evidence type="ECO:0000256" key="3">
    <source>
        <dbReference type="ARBA" id="ARBA00022692"/>
    </source>
</evidence>
<comment type="caution">
    <text evidence="10">The sequence shown here is derived from an EMBL/GenBank/DDBJ whole genome shotgun (WGS) entry which is preliminary data.</text>
</comment>
<dbReference type="AlphaFoldDB" id="A0ABD1TKN7"/>
<keyword evidence="6" id="KW-1133">Transmembrane helix</keyword>
<dbReference type="InterPro" id="IPR001611">
    <property type="entry name" value="Leu-rich_rpt"/>
</dbReference>
<keyword evidence="4" id="KW-0732">Signal</keyword>
<protein>
    <submittedName>
        <fullName evidence="10">Leucine-rich repeat receptor-like protein kinase</fullName>
    </submittedName>
</protein>
<dbReference type="InterPro" id="IPR032675">
    <property type="entry name" value="LRR_dom_sf"/>
</dbReference>
<evidence type="ECO:0000313" key="10">
    <source>
        <dbReference type="EMBL" id="KAL2513234.1"/>
    </source>
</evidence>
<evidence type="ECO:0000256" key="8">
    <source>
        <dbReference type="ARBA" id="ARBA00023170"/>
    </source>
</evidence>
<keyword evidence="2" id="KW-0433">Leucine-rich repeat</keyword>
<sequence>MKMMELSGNQFSGHLPSTIGLSLQNLEELYLGDNTLTGVIPSSITNASILTIISMGPIFLTGVVPNFASIGNFSISLQVFRAFGCHIKGAIPDEIGNLSSLADLYIDSNHLTGFIPRTLGN</sequence>
<name>A0ABD1TKN7_9LAMI</name>
<evidence type="ECO:0000256" key="1">
    <source>
        <dbReference type="ARBA" id="ARBA00004479"/>
    </source>
</evidence>
<evidence type="ECO:0000313" key="11">
    <source>
        <dbReference type="Proteomes" id="UP001604336"/>
    </source>
</evidence>
<evidence type="ECO:0000256" key="6">
    <source>
        <dbReference type="ARBA" id="ARBA00022989"/>
    </source>
</evidence>
<dbReference type="EMBL" id="JBFOLK010000005">
    <property type="protein sequence ID" value="KAL2513234.1"/>
    <property type="molecule type" value="Genomic_DNA"/>
</dbReference>
<evidence type="ECO:0000256" key="9">
    <source>
        <dbReference type="ARBA" id="ARBA00023180"/>
    </source>
</evidence>
<accession>A0ABD1TKN7</accession>
<keyword evidence="7" id="KW-0472">Membrane</keyword>
<dbReference type="Pfam" id="PF00560">
    <property type="entry name" value="LRR_1"/>
    <property type="match status" value="4"/>
</dbReference>
<dbReference type="PANTHER" id="PTHR27000:SF642">
    <property type="entry name" value="INACTIVE LEUCINE-RICH REPEAT RECEPTOR KINASE XIAO-RELATED"/>
    <property type="match status" value="1"/>
</dbReference>
<keyword evidence="8" id="KW-0675">Receptor</keyword>
<proteinExistence type="predicted"/>
<evidence type="ECO:0000256" key="7">
    <source>
        <dbReference type="ARBA" id="ARBA00023136"/>
    </source>
</evidence>
<dbReference type="PANTHER" id="PTHR27000">
    <property type="entry name" value="LEUCINE-RICH REPEAT RECEPTOR-LIKE PROTEIN KINASE FAMILY PROTEIN-RELATED"/>
    <property type="match status" value="1"/>
</dbReference>
<evidence type="ECO:0000256" key="5">
    <source>
        <dbReference type="ARBA" id="ARBA00022737"/>
    </source>
</evidence>
<dbReference type="Gene3D" id="3.80.10.10">
    <property type="entry name" value="Ribonuclease Inhibitor"/>
    <property type="match status" value="1"/>
</dbReference>
<keyword evidence="3" id="KW-0812">Transmembrane</keyword>
<keyword evidence="9" id="KW-0325">Glycoprotein</keyword>
<keyword evidence="11" id="KW-1185">Reference proteome</keyword>
<organism evidence="10 11">
    <name type="scientific">Abeliophyllum distichum</name>
    <dbReference type="NCBI Taxonomy" id="126358"/>
    <lineage>
        <taxon>Eukaryota</taxon>
        <taxon>Viridiplantae</taxon>
        <taxon>Streptophyta</taxon>
        <taxon>Embryophyta</taxon>
        <taxon>Tracheophyta</taxon>
        <taxon>Spermatophyta</taxon>
        <taxon>Magnoliopsida</taxon>
        <taxon>eudicotyledons</taxon>
        <taxon>Gunneridae</taxon>
        <taxon>Pentapetalae</taxon>
        <taxon>asterids</taxon>
        <taxon>lamiids</taxon>
        <taxon>Lamiales</taxon>
        <taxon>Oleaceae</taxon>
        <taxon>Forsythieae</taxon>
        <taxon>Abeliophyllum</taxon>
    </lineage>
</organism>
<dbReference type="SUPFAM" id="SSF52058">
    <property type="entry name" value="L domain-like"/>
    <property type="match status" value="1"/>
</dbReference>
<evidence type="ECO:0000256" key="2">
    <source>
        <dbReference type="ARBA" id="ARBA00022614"/>
    </source>
</evidence>
<evidence type="ECO:0000256" key="4">
    <source>
        <dbReference type="ARBA" id="ARBA00022729"/>
    </source>
</evidence>
<keyword evidence="5" id="KW-0677">Repeat</keyword>
<dbReference type="Proteomes" id="UP001604336">
    <property type="component" value="Unassembled WGS sequence"/>
</dbReference>
<gene>
    <name evidence="10" type="ORF">Adt_18834</name>
</gene>
<comment type="subcellular location">
    <subcellularLocation>
        <location evidence="1">Membrane</location>
        <topology evidence="1">Single-pass type I membrane protein</topology>
    </subcellularLocation>
</comment>
<reference evidence="11" key="1">
    <citation type="submission" date="2024-07" db="EMBL/GenBank/DDBJ databases">
        <title>Two chromosome-level genome assemblies of Korean endemic species Abeliophyllum distichum and Forsythia ovata (Oleaceae).</title>
        <authorList>
            <person name="Jang H."/>
        </authorList>
    </citation>
    <scope>NUCLEOTIDE SEQUENCE [LARGE SCALE GENOMIC DNA]</scope>
</reference>
<dbReference type="GO" id="GO:0016020">
    <property type="term" value="C:membrane"/>
    <property type="evidence" value="ECO:0007669"/>
    <property type="project" value="UniProtKB-SubCell"/>
</dbReference>